<organism evidence="2 3">
    <name type="scientific">Nocardioides marmotae</name>
    <dbReference type="NCBI Taxonomy" id="2663857"/>
    <lineage>
        <taxon>Bacteria</taxon>
        <taxon>Bacillati</taxon>
        <taxon>Actinomycetota</taxon>
        <taxon>Actinomycetes</taxon>
        <taxon>Propionibacteriales</taxon>
        <taxon>Nocardioidaceae</taxon>
        <taxon>Nocardioides</taxon>
    </lineage>
</organism>
<reference evidence="2 3" key="1">
    <citation type="submission" date="2019-10" db="EMBL/GenBank/DDBJ databases">
        <title>Nocardioides novel species isolated from the excrement of Marmot.</title>
        <authorList>
            <person name="Zhang G."/>
        </authorList>
    </citation>
    <scope>NUCLEOTIDE SEQUENCE [LARGE SCALE GENOMIC DNA]</scope>
    <source>
        <strain evidence="3">zg-579</strain>
    </source>
</reference>
<accession>A0A6I3JE26</accession>
<proteinExistence type="predicted"/>
<evidence type="ECO:0000313" key="2">
    <source>
        <dbReference type="EMBL" id="MTB96371.1"/>
    </source>
</evidence>
<sequence>MRCTACGSTGASSSSWCGTPAWRSRSTSTAARPTASRCTSSPGEAEPLGTDRGEAATDEVARLRARLRKHRRRENPELDYLFVVTYGRSGSTLVSGLLNAIPGYLIRGENRDALHHLFAFHATMVTESRRGLGPERKERVRQPTHPFFGIGDFPAQRSLAGIRRLVVDTVLRPEEGTRVAGFKEIRWYHPDLEEYVAWLREVFPGARFLVNTREHADVLRSKWWAEGDPDEQASNLSGIEERLLKLAVELGDAAYRVHYDEYVADPTVLRGMYDWLGEPWDEASVRATMAVRHSV</sequence>
<evidence type="ECO:0000256" key="1">
    <source>
        <dbReference type="SAM" id="MobiDB-lite"/>
    </source>
</evidence>
<dbReference type="Proteomes" id="UP000433406">
    <property type="component" value="Unassembled WGS sequence"/>
</dbReference>
<dbReference type="GO" id="GO:0016740">
    <property type="term" value="F:transferase activity"/>
    <property type="evidence" value="ECO:0007669"/>
    <property type="project" value="UniProtKB-KW"/>
</dbReference>
<dbReference type="Pfam" id="PF13469">
    <property type="entry name" value="Sulfotransfer_3"/>
    <property type="match status" value="1"/>
</dbReference>
<keyword evidence="2" id="KW-0808">Transferase</keyword>
<protein>
    <submittedName>
        <fullName evidence="2">Sulfotransferase</fullName>
    </submittedName>
</protein>
<dbReference type="AlphaFoldDB" id="A0A6I3JE26"/>
<dbReference type="Gene3D" id="3.40.50.300">
    <property type="entry name" value="P-loop containing nucleotide triphosphate hydrolases"/>
    <property type="match status" value="1"/>
</dbReference>
<dbReference type="EMBL" id="WLCI01000015">
    <property type="protein sequence ID" value="MTB96371.1"/>
    <property type="molecule type" value="Genomic_DNA"/>
</dbReference>
<feature type="region of interest" description="Disordered" evidence="1">
    <location>
        <begin position="1"/>
        <end position="57"/>
    </location>
</feature>
<evidence type="ECO:0000313" key="3">
    <source>
        <dbReference type="Proteomes" id="UP000433406"/>
    </source>
</evidence>
<dbReference type="SUPFAM" id="SSF52540">
    <property type="entry name" value="P-loop containing nucleoside triphosphate hydrolases"/>
    <property type="match status" value="1"/>
</dbReference>
<dbReference type="InterPro" id="IPR027417">
    <property type="entry name" value="P-loop_NTPase"/>
</dbReference>
<comment type="caution">
    <text evidence="2">The sequence shown here is derived from an EMBL/GenBank/DDBJ whole genome shotgun (WGS) entry which is preliminary data.</text>
</comment>
<feature type="compositionally biased region" description="Low complexity" evidence="1">
    <location>
        <begin position="1"/>
        <end position="19"/>
    </location>
</feature>
<gene>
    <name evidence="2" type="ORF">GGQ22_14940</name>
</gene>
<keyword evidence="3" id="KW-1185">Reference proteome</keyword>
<name>A0A6I3JE26_9ACTN</name>
<feature type="compositionally biased region" description="Polar residues" evidence="1">
    <location>
        <begin position="24"/>
        <end position="42"/>
    </location>
</feature>